<evidence type="ECO:0000256" key="7">
    <source>
        <dbReference type="ARBA" id="ARBA00022989"/>
    </source>
</evidence>
<evidence type="ECO:0000256" key="4">
    <source>
        <dbReference type="ARBA" id="ARBA00022475"/>
    </source>
</evidence>
<dbReference type="PROSITE" id="PS00218">
    <property type="entry name" value="AMINO_ACID_PERMEASE_1"/>
    <property type="match status" value="1"/>
</dbReference>
<dbReference type="AlphaFoldDB" id="M2YDJ2"/>
<gene>
    <name evidence="11" type="ORF">C884_00289</name>
</gene>
<keyword evidence="5 9" id="KW-0812">Transmembrane</keyword>
<dbReference type="GO" id="GO:0006865">
    <property type="term" value="P:amino acid transport"/>
    <property type="evidence" value="ECO:0007669"/>
    <property type="project" value="UniProtKB-KW"/>
</dbReference>
<evidence type="ECO:0000313" key="12">
    <source>
        <dbReference type="Proteomes" id="UP000009877"/>
    </source>
</evidence>
<comment type="caution">
    <text evidence="11">The sequence shown here is derived from an EMBL/GenBank/DDBJ whole genome shotgun (WGS) entry which is preliminary data.</text>
</comment>
<feature type="transmembrane region" description="Helical" evidence="9">
    <location>
        <begin position="215"/>
        <end position="239"/>
    </location>
</feature>
<feature type="transmembrane region" description="Helical" evidence="9">
    <location>
        <begin position="107"/>
        <end position="127"/>
    </location>
</feature>
<evidence type="ECO:0000256" key="3">
    <source>
        <dbReference type="ARBA" id="ARBA00022448"/>
    </source>
</evidence>
<evidence type="ECO:0000259" key="10">
    <source>
        <dbReference type="Pfam" id="PF00324"/>
    </source>
</evidence>
<feature type="transmembrane region" description="Helical" evidence="9">
    <location>
        <begin position="351"/>
        <end position="374"/>
    </location>
</feature>
<evidence type="ECO:0000256" key="6">
    <source>
        <dbReference type="ARBA" id="ARBA00022970"/>
    </source>
</evidence>
<feature type="transmembrane region" description="Helical" evidence="9">
    <location>
        <begin position="448"/>
        <end position="469"/>
    </location>
</feature>
<sequence length="512" mass="54937">MSHPTTDPAPQDAYAHEQEGFHKSLSGRQVQMIAIGSAIGTGLFLGAGGRLATAGPSLFLLYALCGFFGYLMLRSLGELVLHRPSSGSFVSYAREFYGEKAAYASGWLYWLFWSFTAVADATALALYFRWFSRYMPLEWIAAIPQWAIAFAVVILVVSLNLVSVKVFGEMEFWFSLIKVGAILLFLVVGIFFVLFGTPTGAPVGFSLIAENGGLFPSGVVPAAVMIGGVVFAYAGIELVGTTAGEAADPHKEIPRAVNSVIFRIAVFYCGSVLLLCLLLPFTAYSADESPFVTFFSSINVGAAGPLMQLVVITAAMSSMNAGIYSTGRILHSMSVAGSAPKLAGKINAQGVPVGGILLTAVMAFIGVALNIFVPEQAFEIVMNIGAVGVMAAWVTIVMSHRKFVKLSEQGLYQRPSFRSPLGVFGDWLVVGFVVVVLFLMAIDYPVGSWTLGLVVVVVVPALVIGWFVVRDRVMEISRTRDSYTDLVPIGTLAMRDDELAPRPLEGPDGDDR</sequence>
<dbReference type="Proteomes" id="UP000009877">
    <property type="component" value="Unassembled WGS sequence"/>
</dbReference>
<keyword evidence="6" id="KW-0029">Amino-acid transport</keyword>
<dbReference type="PANTHER" id="PTHR43495">
    <property type="entry name" value="GABA PERMEASE"/>
    <property type="match status" value="1"/>
</dbReference>
<feature type="transmembrane region" description="Helical" evidence="9">
    <location>
        <begin position="173"/>
        <end position="195"/>
    </location>
</feature>
<keyword evidence="7 9" id="KW-1133">Transmembrane helix</keyword>
<evidence type="ECO:0000256" key="1">
    <source>
        <dbReference type="ARBA" id="ARBA00004651"/>
    </source>
</evidence>
<name>M2YDJ2_9MICC</name>
<feature type="transmembrane region" description="Helical" evidence="9">
    <location>
        <begin position="421"/>
        <end position="442"/>
    </location>
</feature>
<dbReference type="RefSeq" id="WP_006214704.1">
    <property type="nucleotide sequence ID" value="NZ_ANHZ02000011.1"/>
</dbReference>
<evidence type="ECO:0000256" key="8">
    <source>
        <dbReference type="ARBA" id="ARBA00023136"/>
    </source>
</evidence>
<keyword evidence="3" id="KW-0813">Transport</keyword>
<feature type="transmembrane region" description="Helical" evidence="9">
    <location>
        <begin position="380"/>
        <end position="400"/>
    </location>
</feature>
<evidence type="ECO:0000256" key="5">
    <source>
        <dbReference type="ARBA" id="ARBA00022692"/>
    </source>
</evidence>
<keyword evidence="8 9" id="KW-0472">Membrane</keyword>
<organism evidence="11 12">
    <name type="scientific">Kocuria palustris PEL</name>
    <dbReference type="NCBI Taxonomy" id="1236550"/>
    <lineage>
        <taxon>Bacteria</taxon>
        <taxon>Bacillati</taxon>
        <taxon>Actinomycetota</taxon>
        <taxon>Actinomycetes</taxon>
        <taxon>Micrococcales</taxon>
        <taxon>Micrococcaceae</taxon>
        <taxon>Kocuria</taxon>
    </lineage>
</organism>
<reference evidence="11 12" key="1">
    <citation type="journal article" date="2014" name="Genome Announc.">
        <title>Draft Genome Sequence of Kocuria palustris PEL.</title>
        <authorList>
            <person name="Sharma G."/>
            <person name="Khatri I."/>
            <person name="Subramanian S."/>
        </authorList>
    </citation>
    <scope>NUCLEOTIDE SEQUENCE [LARGE SCALE GENOMIC DNA]</scope>
    <source>
        <strain evidence="11 12">PEL</strain>
    </source>
</reference>
<feature type="transmembrane region" description="Helical" evidence="9">
    <location>
        <begin position="260"/>
        <end position="286"/>
    </location>
</feature>
<proteinExistence type="inferred from homology"/>
<keyword evidence="12" id="KW-1185">Reference proteome</keyword>
<accession>M2YDJ2</accession>
<feature type="transmembrane region" description="Helical" evidence="9">
    <location>
        <begin position="54"/>
        <end position="73"/>
    </location>
</feature>
<dbReference type="GO" id="GO:0055085">
    <property type="term" value="P:transmembrane transport"/>
    <property type="evidence" value="ECO:0007669"/>
    <property type="project" value="InterPro"/>
</dbReference>
<dbReference type="InterPro" id="IPR004840">
    <property type="entry name" value="Amino_acid_permease_CS"/>
</dbReference>
<feature type="transmembrane region" description="Helical" evidence="9">
    <location>
        <begin position="139"/>
        <end position="161"/>
    </location>
</feature>
<comment type="subcellular location">
    <subcellularLocation>
        <location evidence="1">Cell membrane</location>
        <topology evidence="1">Multi-pass membrane protein</topology>
    </subcellularLocation>
</comment>
<dbReference type="PANTHER" id="PTHR43495:SF1">
    <property type="entry name" value="L-ASPARAGINE PERMEASE"/>
    <property type="match status" value="1"/>
</dbReference>
<comment type="similarity">
    <text evidence="2">Belongs to the amino acid-polyamine-organocation (APC) superfamily. Amino acid transporter (AAT) (TC 2.A.3.1) family.</text>
</comment>
<feature type="domain" description="Amino acid permease/ SLC12A" evidence="10">
    <location>
        <begin position="30"/>
        <end position="471"/>
    </location>
</feature>
<dbReference type="EMBL" id="ANHZ02000011">
    <property type="protein sequence ID" value="EME36615.1"/>
    <property type="molecule type" value="Genomic_DNA"/>
</dbReference>
<dbReference type="GO" id="GO:0005886">
    <property type="term" value="C:plasma membrane"/>
    <property type="evidence" value="ECO:0007669"/>
    <property type="project" value="UniProtKB-SubCell"/>
</dbReference>
<evidence type="ECO:0000313" key="11">
    <source>
        <dbReference type="EMBL" id="EME36615.1"/>
    </source>
</evidence>
<dbReference type="PIRSF" id="PIRSF006060">
    <property type="entry name" value="AA_transporter"/>
    <property type="match status" value="1"/>
</dbReference>
<dbReference type="Gene3D" id="1.20.1740.10">
    <property type="entry name" value="Amino acid/polyamine transporter I"/>
    <property type="match status" value="1"/>
</dbReference>
<feature type="transmembrane region" description="Helical" evidence="9">
    <location>
        <begin position="306"/>
        <end position="330"/>
    </location>
</feature>
<dbReference type="Pfam" id="PF00324">
    <property type="entry name" value="AA_permease"/>
    <property type="match status" value="1"/>
</dbReference>
<evidence type="ECO:0000256" key="2">
    <source>
        <dbReference type="ARBA" id="ARBA00008583"/>
    </source>
</evidence>
<keyword evidence="4" id="KW-1003">Cell membrane</keyword>
<dbReference type="FunFam" id="1.20.1740.10:FF:000001">
    <property type="entry name" value="Amino acid permease"/>
    <property type="match status" value="1"/>
</dbReference>
<protein>
    <submittedName>
        <fullName evidence="11">L-asparagine permease</fullName>
    </submittedName>
</protein>
<dbReference type="InterPro" id="IPR004841">
    <property type="entry name" value="AA-permease/SLC12A_dom"/>
</dbReference>
<evidence type="ECO:0000256" key="9">
    <source>
        <dbReference type="SAM" id="Phobius"/>
    </source>
</evidence>